<reference evidence="5" key="1">
    <citation type="submission" date="2023-11" db="EMBL/GenBank/DDBJ databases">
        <title>Genome assemblies of two species of porcelain crab, Petrolisthes cinctipes and Petrolisthes manimaculis (Anomura: Porcellanidae).</title>
        <authorList>
            <person name="Angst P."/>
        </authorList>
    </citation>
    <scope>NUCLEOTIDE SEQUENCE</scope>
    <source>
        <strain evidence="5">PB745_02</strain>
        <tissue evidence="5">Gill</tissue>
    </source>
</reference>
<dbReference type="EMBL" id="JAWZYT010001069">
    <property type="protein sequence ID" value="KAK4315896.1"/>
    <property type="molecule type" value="Genomic_DNA"/>
</dbReference>
<evidence type="ECO:0000256" key="1">
    <source>
        <dbReference type="ARBA" id="ARBA00006351"/>
    </source>
</evidence>
<accession>A0AAE1PXL3</accession>
<gene>
    <name evidence="5" type="ORF">Pmani_012919</name>
</gene>
<evidence type="ECO:0000256" key="3">
    <source>
        <dbReference type="ARBA" id="ARBA00022679"/>
    </source>
</evidence>
<evidence type="ECO:0000313" key="5">
    <source>
        <dbReference type="EMBL" id="KAK4315896.1"/>
    </source>
</evidence>
<organism evidence="5 6">
    <name type="scientific">Petrolisthes manimaculis</name>
    <dbReference type="NCBI Taxonomy" id="1843537"/>
    <lineage>
        <taxon>Eukaryota</taxon>
        <taxon>Metazoa</taxon>
        <taxon>Ecdysozoa</taxon>
        <taxon>Arthropoda</taxon>
        <taxon>Crustacea</taxon>
        <taxon>Multicrustacea</taxon>
        <taxon>Malacostraca</taxon>
        <taxon>Eumalacostraca</taxon>
        <taxon>Eucarida</taxon>
        <taxon>Decapoda</taxon>
        <taxon>Pleocyemata</taxon>
        <taxon>Anomura</taxon>
        <taxon>Galatheoidea</taxon>
        <taxon>Porcellanidae</taxon>
        <taxon>Petrolisthes</taxon>
    </lineage>
</organism>
<dbReference type="AlphaFoldDB" id="A0AAE1PXL3"/>
<dbReference type="InterPro" id="IPR029044">
    <property type="entry name" value="Nucleotide-diphossugar_trans"/>
</dbReference>
<dbReference type="InterPro" id="IPR002495">
    <property type="entry name" value="Glyco_trans_8"/>
</dbReference>
<dbReference type="GO" id="GO:0005794">
    <property type="term" value="C:Golgi apparatus"/>
    <property type="evidence" value="ECO:0007669"/>
    <property type="project" value="TreeGrafter"/>
</dbReference>
<dbReference type="Gene3D" id="3.90.550.10">
    <property type="entry name" value="Spore Coat Polysaccharide Biosynthesis Protein SpsA, Chain A"/>
    <property type="match status" value="1"/>
</dbReference>
<evidence type="ECO:0000256" key="4">
    <source>
        <dbReference type="ARBA" id="ARBA00022723"/>
    </source>
</evidence>
<sequence>MAHTKLKICVVVGGVGWSLLLVYVMSSLNWGPGDTKDSHTRSLHFKQAENIPLARAAKSHVLIGELIEASKNNKNNTNRAAGQGQVTSPQQVNHIHQLNNTIKLEYQSQVNIVISGDGDTLLGVIAVMNSALINTKTPLHFYITLPKEIIPDFRLWVKKSKLQEVTYTVKPHPPQLPKGKPHFAKVYLLSIFPKLEGRFVYLPPDVIIQGDISELAGVTLMSKSLGAFADDCHSSTRHRQGSSAWPLYAGHLNLHHPKLRSRGIKPAACTFDTDVFVADTRKWRTANVTDQLIAWVNTSTSENLFGANPEVDPSEAAMLIVMYKHTSPLPHLWHLSGLGMSPGAGYSKEYVKAAKLLRWDGHFKPWGRRSAFSDVWYHYTLPDPLNKYRPKKIYT</sequence>
<dbReference type="GO" id="GO:0046872">
    <property type="term" value="F:metal ion binding"/>
    <property type="evidence" value="ECO:0007669"/>
    <property type="project" value="UniProtKB-KW"/>
</dbReference>
<keyword evidence="6" id="KW-1185">Reference proteome</keyword>
<dbReference type="Pfam" id="PF01501">
    <property type="entry name" value="Glyco_transf_8"/>
    <property type="match status" value="1"/>
</dbReference>
<dbReference type="PANTHER" id="PTHR13778">
    <property type="entry name" value="GLYCOSYLTRANSFERASE 8 DOMAIN-CONTAINING PROTEIN"/>
    <property type="match status" value="1"/>
</dbReference>
<protein>
    <recommendedName>
        <fullName evidence="7">Hexosyltransferase</fullName>
    </recommendedName>
</protein>
<keyword evidence="3" id="KW-0808">Transferase</keyword>
<dbReference type="Proteomes" id="UP001292094">
    <property type="component" value="Unassembled WGS sequence"/>
</dbReference>
<evidence type="ECO:0000256" key="2">
    <source>
        <dbReference type="ARBA" id="ARBA00022676"/>
    </source>
</evidence>
<dbReference type="GO" id="GO:0016757">
    <property type="term" value="F:glycosyltransferase activity"/>
    <property type="evidence" value="ECO:0007669"/>
    <property type="project" value="UniProtKB-KW"/>
</dbReference>
<dbReference type="InterPro" id="IPR050748">
    <property type="entry name" value="Glycosyltrans_8_dom-fam"/>
</dbReference>
<name>A0AAE1PXL3_9EUCA</name>
<comment type="similarity">
    <text evidence="1">Belongs to the glycosyltransferase 8 family.</text>
</comment>
<keyword evidence="4" id="KW-0479">Metal-binding</keyword>
<evidence type="ECO:0000313" key="6">
    <source>
        <dbReference type="Proteomes" id="UP001292094"/>
    </source>
</evidence>
<comment type="caution">
    <text evidence="5">The sequence shown here is derived from an EMBL/GenBank/DDBJ whole genome shotgun (WGS) entry which is preliminary data.</text>
</comment>
<evidence type="ECO:0008006" key="7">
    <source>
        <dbReference type="Google" id="ProtNLM"/>
    </source>
</evidence>
<dbReference type="SUPFAM" id="SSF53448">
    <property type="entry name" value="Nucleotide-diphospho-sugar transferases"/>
    <property type="match status" value="1"/>
</dbReference>
<dbReference type="PANTHER" id="PTHR13778:SF47">
    <property type="entry name" value="LIPOPOLYSACCHARIDE 1,3-GALACTOSYLTRANSFERASE"/>
    <property type="match status" value="1"/>
</dbReference>
<proteinExistence type="inferred from homology"/>
<keyword evidence="2" id="KW-0328">Glycosyltransferase</keyword>